<gene>
    <name evidence="1" type="ORF">D4741_17085</name>
</gene>
<reference evidence="1 2" key="1">
    <citation type="submission" date="2018-09" db="EMBL/GenBank/DDBJ databases">
        <title>Identification of marine bacteria producing industrial enzymes.</title>
        <authorList>
            <person name="Cheng T.H."/>
            <person name="Saidin J."/>
            <person name="Muhd D.D."/>
            <person name="Isa M.N.M."/>
            <person name="Bakar M.F.A."/>
            <person name="Ismail N."/>
        </authorList>
    </citation>
    <scope>NUCLEOTIDE SEQUENCE [LARGE SCALE GENOMIC DNA]</scope>
    <source>
        <strain evidence="1 2">MNAD 1.6</strain>
    </source>
</reference>
<organism evidence="1 2">
    <name type="scientific">Pseudoalteromonas gelatinilytica</name>
    <dbReference type="NCBI Taxonomy" id="1703256"/>
    <lineage>
        <taxon>Bacteria</taxon>
        <taxon>Pseudomonadati</taxon>
        <taxon>Pseudomonadota</taxon>
        <taxon>Gammaproteobacteria</taxon>
        <taxon>Alteromonadales</taxon>
        <taxon>Pseudoalteromonadaceae</taxon>
        <taxon>Pseudoalteromonas</taxon>
    </lineage>
</organism>
<dbReference type="AlphaFoldDB" id="A0A3A3EF46"/>
<name>A0A3A3EF46_9GAMM</name>
<comment type="caution">
    <text evidence="1">The sequence shown here is derived from an EMBL/GenBank/DDBJ whole genome shotgun (WGS) entry which is preliminary data.</text>
</comment>
<sequence>MKTNWHGINPAMAAQFNSNELASSTWQLVGSAIVKAIADFKLLVVNEKTSSSTLNDTAKAYCVDVNKPKLD</sequence>
<dbReference type="EMBL" id="QYSE01000005">
    <property type="protein sequence ID" value="RJF33665.1"/>
    <property type="molecule type" value="Genomic_DNA"/>
</dbReference>
<accession>A0A3A3EF46</accession>
<proteinExistence type="predicted"/>
<evidence type="ECO:0000313" key="1">
    <source>
        <dbReference type="EMBL" id="RJF33665.1"/>
    </source>
</evidence>
<dbReference type="Proteomes" id="UP000265938">
    <property type="component" value="Unassembled WGS sequence"/>
</dbReference>
<dbReference type="RefSeq" id="WP_119853818.1">
    <property type="nucleotide sequence ID" value="NZ_QYSE01000005.1"/>
</dbReference>
<evidence type="ECO:0000313" key="2">
    <source>
        <dbReference type="Proteomes" id="UP000265938"/>
    </source>
</evidence>
<protein>
    <submittedName>
        <fullName evidence="1">Uncharacterized protein</fullName>
    </submittedName>
</protein>